<keyword evidence="8" id="KW-1185">Reference proteome</keyword>
<evidence type="ECO:0000313" key="8">
    <source>
        <dbReference type="Proteomes" id="UP001597371"/>
    </source>
</evidence>
<dbReference type="RefSeq" id="WP_209736393.1">
    <property type="nucleotide sequence ID" value="NZ_CP072611.1"/>
</dbReference>
<dbReference type="Gene3D" id="3.40.710.10">
    <property type="entry name" value="DD-peptidase/beta-lactamase superfamily"/>
    <property type="match status" value="1"/>
</dbReference>
<dbReference type="PANTHER" id="PTHR12544">
    <property type="entry name" value="GLUTAMINASE"/>
    <property type="match status" value="1"/>
</dbReference>
<reference evidence="8" key="1">
    <citation type="journal article" date="2019" name="Int. J. Syst. Evol. Microbiol.">
        <title>The Global Catalogue of Microorganisms (GCM) 10K type strain sequencing project: providing services to taxonomists for standard genome sequencing and annotation.</title>
        <authorList>
            <consortium name="The Broad Institute Genomics Platform"/>
            <consortium name="The Broad Institute Genome Sequencing Center for Infectious Disease"/>
            <person name="Wu L."/>
            <person name="Ma J."/>
        </authorList>
    </citation>
    <scope>NUCLEOTIDE SEQUENCE [LARGE SCALE GENOMIC DNA]</scope>
    <source>
        <strain evidence="8">ZS-35-S2</strain>
    </source>
</reference>
<proteinExistence type="inferred from homology"/>
<comment type="caution">
    <text evidence="7">The sequence shown here is derived from an EMBL/GenBank/DDBJ whole genome shotgun (WGS) entry which is preliminary data.</text>
</comment>
<dbReference type="EMBL" id="JBHUIJ010000012">
    <property type="protein sequence ID" value="MFD2237753.1"/>
    <property type="molecule type" value="Genomic_DNA"/>
</dbReference>
<keyword evidence="6" id="KW-0007">Acetylation</keyword>
<feature type="binding site" evidence="6">
    <location>
        <position position="166"/>
    </location>
    <ligand>
        <name>substrate</name>
    </ligand>
</feature>
<feature type="binding site" evidence="6">
    <location>
        <position position="190"/>
    </location>
    <ligand>
        <name>substrate</name>
    </ligand>
</feature>
<protein>
    <recommendedName>
        <fullName evidence="3 6">Glutaminase</fullName>
        <ecNumber evidence="3 6">3.5.1.2</ecNumber>
    </recommendedName>
</protein>
<dbReference type="Pfam" id="PF04960">
    <property type="entry name" value="Glutaminase"/>
    <property type="match status" value="1"/>
</dbReference>
<keyword evidence="4 6" id="KW-0378">Hydrolase</keyword>
<comment type="catalytic activity">
    <reaction evidence="5 6">
        <text>L-glutamine + H2O = L-glutamate + NH4(+)</text>
        <dbReference type="Rhea" id="RHEA:15889"/>
        <dbReference type="ChEBI" id="CHEBI:15377"/>
        <dbReference type="ChEBI" id="CHEBI:28938"/>
        <dbReference type="ChEBI" id="CHEBI:29985"/>
        <dbReference type="ChEBI" id="CHEBI:58359"/>
        <dbReference type="EC" id="3.5.1.2"/>
    </reaction>
</comment>
<sequence length="307" mass="32350">MPELQDIVAQIVEEVRAEKDHGTASDALPQLAGADLDKVGLAVVTADCEVAVAGDADEPFSLQSISKVFSLTLALEAYGEDVWKRVGREPSGDPFNSIIDLERHEGFPRNPFINAGALVVVDLLLDRAEGDEADLVRSLLVRLAGDENVRIDEEIASSDASSSYTNQALANFAKSFGNLNHSVDSVIEAYTRQCSLSLSSRDLAKAGRFLMNNGADPEAGTILADGHSARQIASLMMTCGQYDGSGEFAARVGLPAKSGIAGGILAVAPRMASIAVWSPGLDKNGNSMLGTLALAKLSQRTGWSVFG</sequence>
<dbReference type="Proteomes" id="UP001597371">
    <property type="component" value="Unassembled WGS sequence"/>
</dbReference>
<evidence type="ECO:0000256" key="6">
    <source>
        <dbReference type="HAMAP-Rule" id="MF_00313"/>
    </source>
</evidence>
<comment type="subunit">
    <text evidence="2 6">Homotetramer.</text>
</comment>
<evidence type="ECO:0000256" key="4">
    <source>
        <dbReference type="ARBA" id="ARBA00022801"/>
    </source>
</evidence>
<dbReference type="SUPFAM" id="SSF56601">
    <property type="entry name" value="beta-lactamase/transpeptidase-like"/>
    <property type="match status" value="1"/>
</dbReference>
<dbReference type="EC" id="3.5.1.2" evidence="3 6"/>
<evidence type="ECO:0000256" key="3">
    <source>
        <dbReference type="ARBA" id="ARBA00012918"/>
    </source>
</evidence>
<evidence type="ECO:0000256" key="5">
    <source>
        <dbReference type="ARBA" id="ARBA00049534"/>
    </source>
</evidence>
<accession>A0ABW5CLW1</accession>
<feature type="binding site" evidence="6">
    <location>
        <position position="242"/>
    </location>
    <ligand>
        <name>substrate</name>
    </ligand>
</feature>
<evidence type="ECO:0000256" key="1">
    <source>
        <dbReference type="ARBA" id="ARBA00011076"/>
    </source>
</evidence>
<name>A0ABW5CLW1_9HYPH</name>
<dbReference type="HAMAP" id="MF_00313">
    <property type="entry name" value="Glutaminase"/>
    <property type="match status" value="1"/>
</dbReference>
<dbReference type="InterPro" id="IPR012338">
    <property type="entry name" value="Beta-lactam/transpept-like"/>
</dbReference>
<gene>
    <name evidence="6" type="primary">glsA</name>
    <name evidence="7" type="ORF">ACFSKQ_09790</name>
</gene>
<comment type="similarity">
    <text evidence="1 6">Belongs to the glutaminase family.</text>
</comment>
<feature type="binding site" evidence="6">
    <location>
        <position position="114"/>
    </location>
    <ligand>
        <name>substrate</name>
    </ligand>
</feature>
<feature type="binding site" evidence="6">
    <location>
        <position position="64"/>
    </location>
    <ligand>
        <name>substrate</name>
    </ligand>
</feature>
<comment type="caution">
    <text evidence="6">Lacks conserved residue(s) required for the propagation of feature annotation.</text>
</comment>
<dbReference type="InterPro" id="IPR015868">
    <property type="entry name" value="Glutaminase"/>
</dbReference>
<dbReference type="NCBIfam" id="TIGR03814">
    <property type="entry name" value="Gln_ase"/>
    <property type="match status" value="1"/>
</dbReference>
<evidence type="ECO:0000256" key="2">
    <source>
        <dbReference type="ARBA" id="ARBA00011881"/>
    </source>
</evidence>
<dbReference type="PANTHER" id="PTHR12544:SF29">
    <property type="entry name" value="GLUTAMINASE"/>
    <property type="match status" value="1"/>
</dbReference>
<evidence type="ECO:0000313" key="7">
    <source>
        <dbReference type="EMBL" id="MFD2237753.1"/>
    </source>
</evidence>
<organism evidence="7 8">
    <name type="scientific">Aureimonas populi</name>
    <dbReference type="NCBI Taxonomy" id="1701758"/>
    <lineage>
        <taxon>Bacteria</taxon>
        <taxon>Pseudomonadati</taxon>
        <taxon>Pseudomonadota</taxon>
        <taxon>Alphaproteobacteria</taxon>
        <taxon>Hyphomicrobiales</taxon>
        <taxon>Aurantimonadaceae</taxon>
        <taxon>Aureimonas</taxon>
    </lineage>
</organism>
<dbReference type="GO" id="GO:0004359">
    <property type="term" value="F:glutaminase activity"/>
    <property type="evidence" value="ECO:0007669"/>
    <property type="project" value="UniProtKB-EC"/>
</dbReference>
<dbReference type="NCBIfam" id="NF002133">
    <property type="entry name" value="PRK00971.1-2"/>
    <property type="match status" value="1"/>
</dbReference>